<dbReference type="EC" id="1.1.1.1" evidence="4"/>
<accession>A0A2H4SAH0</accession>
<reference evidence="11 12" key="1">
    <citation type="journal article" date="2017" name="BMC Genomics">
        <title>Chromosome level assembly and secondary metabolite potential of the parasitic fungus Cordyceps militaris.</title>
        <authorList>
            <person name="Kramer G.J."/>
            <person name="Nodwell J.R."/>
        </authorList>
    </citation>
    <scope>NUCLEOTIDE SEQUENCE [LARGE SCALE GENOMIC DNA]</scope>
    <source>
        <strain evidence="11 12">ATCC 34164</strain>
    </source>
</reference>
<dbReference type="SUPFAM" id="SSF50129">
    <property type="entry name" value="GroES-like"/>
    <property type="match status" value="1"/>
</dbReference>
<evidence type="ECO:0000256" key="8">
    <source>
        <dbReference type="ARBA" id="ARBA00023027"/>
    </source>
</evidence>
<dbReference type="Pfam" id="PF08240">
    <property type="entry name" value="ADH_N"/>
    <property type="match status" value="1"/>
</dbReference>
<feature type="domain" description="Enoyl reductase (ER)" evidence="10">
    <location>
        <begin position="17"/>
        <end position="348"/>
    </location>
</feature>
<dbReference type="VEuPathDB" id="FungiDB:CCM_02484"/>
<dbReference type="AlphaFoldDB" id="A0A2H4SAH0"/>
<dbReference type="InterPro" id="IPR011032">
    <property type="entry name" value="GroES-like_sf"/>
</dbReference>
<evidence type="ECO:0000256" key="9">
    <source>
        <dbReference type="RuleBase" id="RU361277"/>
    </source>
</evidence>
<dbReference type="GO" id="GO:0005737">
    <property type="term" value="C:cytoplasm"/>
    <property type="evidence" value="ECO:0007669"/>
    <property type="project" value="TreeGrafter"/>
</dbReference>
<evidence type="ECO:0000256" key="2">
    <source>
        <dbReference type="ARBA" id="ARBA00005179"/>
    </source>
</evidence>
<proteinExistence type="inferred from homology"/>
<evidence type="ECO:0000256" key="7">
    <source>
        <dbReference type="ARBA" id="ARBA00023002"/>
    </source>
</evidence>
<dbReference type="FunFam" id="3.40.50.720:FF:000039">
    <property type="entry name" value="Alcohol dehydrogenase AdhP"/>
    <property type="match status" value="1"/>
</dbReference>
<dbReference type="Gene3D" id="3.40.50.720">
    <property type="entry name" value="NAD(P)-binding Rossmann-like Domain"/>
    <property type="match status" value="1"/>
</dbReference>
<evidence type="ECO:0000256" key="6">
    <source>
        <dbReference type="ARBA" id="ARBA00022833"/>
    </source>
</evidence>
<dbReference type="PANTHER" id="PTHR42940">
    <property type="entry name" value="ALCOHOL DEHYDROGENASE 1-RELATED"/>
    <property type="match status" value="1"/>
</dbReference>
<evidence type="ECO:0000259" key="10">
    <source>
        <dbReference type="SMART" id="SM00829"/>
    </source>
</evidence>
<gene>
    <name evidence="11" type="ORF">A9K55_006431</name>
</gene>
<comment type="pathway">
    <text evidence="2">Secondary metabolite biosynthesis.</text>
</comment>
<evidence type="ECO:0000313" key="11">
    <source>
        <dbReference type="EMBL" id="ATY60077.1"/>
    </source>
</evidence>
<evidence type="ECO:0000256" key="5">
    <source>
        <dbReference type="ARBA" id="ARBA00022723"/>
    </source>
</evidence>
<dbReference type="PANTHER" id="PTHR42940:SF3">
    <property type="entry name" value="ALCOHOL DEHYDROGENASE 1-RELATED"/>
    <property type="match status" value="1"/>
</dbReference>
<comment type="similarity">
    <text evidence="3 9">Belongs to the zinc-containing alcohol dehydrogenase family.</text>
</comment>
<dbReference type="PROSITE" id="PS00059">
    <property type="entry name" value="ADH_ZINC"/>
    <property type="match status" value="1"/>
</dbReference>
<dbReference type="OrthoDB" id="1879366at2759"/>
<protein>
    <recommendedName>
        <fullName evidence="4">alcohol dehydrogenase</fullName>
        <ecNumber evidence="4">1.1.1.1</ecNumber>
    </recommendedName>
</protein>
<dbReference type="InterPro" id="IPR020843">
    <property type="entry name" value="ER"/>
</dbReference>
<keyword evidence="6 9" id="KW-0862">Zinc</keyword>
<name>A0A2H4SAH0_CORMI</name>
<dbReference type="Pfam" id="PF00107">
    <property type="entry name" value="ADH_zinc_N"/>
    <property type="match status" value="1"/>
</dbReference>
<evidence type="ECO:0000313" key="12">
    <source>
        <dbReference type="Proteomes" id="UP000323067"/>
    </source>
</evidence>
<dbReference type="SUPFAM" id="SSF51735">
    <property type="entry name" value="NAD(P)-binding Rossmann-fold domains"/>
    <property type="match status" value="1"/>
</dbReference>
<dbReference type="SMART" id="SM00829">
    <property type="entry name" value="PKS_ER"/>
    <property type="match status" value="1"/>
</dbReference>
<dbReference type="InterPro" id="IPR036291">
    <property type="entry name" value="NAD(P)-bd_dom_sf"/>
</dbReference>
<dbReference type="CDD" id="cd08297">
    <property type="entry name" value="CAD3"/>
    <property type="match status" value="1"/>
</dbReference>
<evidence type="ECO:0000256" key="4">
    <source>
        <dbReference type="ARBA" id="ARBA00013190"/>
    </source>
</evidence>
<evidence type="ECO:0000256" key="1">
    <source>
        <dbReference type="ARBA" id="ARBA00001947"/>
    </source>
</evidence>
<dbReference type="InterPro" id="IPR013154">
    <property type="entry name" value="ADH-like_N"/>
</dbReference>
<dbReference type="GO" id="GO:0008270">
    <property type="term" value="F:zinc ion binding"/>
    <property type="evidence" value="ECO:0007669"/>
    <property type="project" value="InterPro"/>
</dbReference>
<dbReference type="GO" id="GO:0004022">
    <property type="term" value="F:alcohol dehydrogenase (NAD+) activity"/>
    <property type="evidence" value="ECO:0007669"/>
    <property type="project" value="UniProtKB-EC"/>
</dbReference>
<evidence type="ECO:0000256" key="3">
    <source>
        <dbReference type="ARBA" id="ARBA00008072"/>
    </source>
</evidence>
<dbReference type="InterPro" id="IPR002328">
    <property type="entry name" value="ADH_Zn_CS"/>
</dbReference>
<keyword evidence="8" id="KW-0520">NAD</keyword>
<dbReference type="InterPro" id="IPR013149">
    <property type="entry name" value="ADH-like_C"/>
</dbReference>
<organism evidence="11 12">
    <name type="scientific">Cordyceps militaris</name>
    <name type="common">Caterpillar fungus</name>
    <name type="synonym">Clavaria militaris</name>
    <dbReference type="NCBI Taxonomy" id="73501"/>
    <lineage>
        <taxon>Eukaryota</taxon>
        <taxon>Fungi</taxon>
        <taxon>Dikarya</taxon>
        <taxon>Ascomycota</taxon>
        <taxon>Pezizomycotina</taxon>
        <taxon>Sordariomycetes</taxon>
        <taxon>Hypocreomycetidae</taxon>
        <taxon>Hypocreales</taxon>
        <taxon>Cordycipitaceae</taxon>
        <taxon>Cordyceps</taxon>
    </lineage>
</organism>
<dbReference type="FunFam" id="3.90.180.10:FF:000002">
    <property type="entry name" value="Alcohol dehydrogenase AdhP"/>
    <property type="match status" value="1"/>
</dbReference>
<keyword evidence="5 9" id="KW-0479">Metal-binding</keyword>
<dbReference type="Proteomes" id="UP000323067">
    <property type="component" value="Chromosome vi"/>
</dbReference>
<sequence length="352" mass="37076">MAQVPTEQMAQVVEAVGGPLVYKKIPVAQPGPDEVLVQIKYSGVCHTDLHAMMGDWPIPTKMPLVGGHEGAGVVVARGALVPPDLALGDHVGVKWLNGSCLACTYCQAADEPLCSNNPTLSGYTVDGTFQQYCIAKAAHVARIPKECDLEAVAPILCAGITVYKGLKESGAKAGQSVVVAGAGGGLGSLACQYARAMGLRVIGVDTGADKQALVQSYGCDFVDFMTSKDLVADVKALTPGGLGAHAALLVAVEEKPFQQATQYVRSRGVVVCIGLPADAHFKAPVFDTVLRMIQIRGSYVGNRLDSAEAIEFFRLGLIKVPFKTVGLSELPTVYDLMRAGKITGRYVLDMSR</sequence>
<dbReference type="EMBL" id="CP023323">
    <property type="protein sequence ID" value="ATY60077.1"/>
    <property type="molecule type" value="Genomic_DNA"/>
</dbReference>
<keyword evidence="7" id="KW-0560">Oxidoreductase</keyword>
<dbReference type="VEuPathDB" id="FungiDB:A9K55_006431"/>
<dbReference type="Gene3D" id="3.90.180.10">
    <property type="entry name" value="Medium-chain alcohol dehydrogenases, catalytic domain"/>
    <property type="match status" value="1"/>
</dbReference>
<comment type="cofactor">
    <cofactor evidence="1 9">
        <name>Zn(2+)</name>
        <dbReference type="ChEBI" id="CHEBI:29105"/>
    </cofactor>
</comment>